<dbReference type="Proteomes" id="UP000535020">
    <property type="component" value="Unassembled WGS sequence"/>
</dbReference>
<name>A0A7Y9C665_9FLAO</name>
<feature type="domain" description="Putative beta-lactamase-inhibitor-like PepSY-like" evidence="2">
    <location>
        <begin position="59"/>
        <end position="136"/>
    </location>
</feature>
<dbReference type="InterPro" id="IPR021533">
    <property type="entry name" value="PepSY-like"/>
</dbReference>
<dbReference type="Pfam" id="PF11396">
    <property type="entry name" value="PepSY_like"/>
    <property type="match status" value="1"/>
</dbReference>
<accession>A0A7Y9C665</accession>
<evidence type="ECO:0000313" key="3">
    <source>
        <dbReference type="EMBL" id="NYA72061.1"/>
    </source>
</evidence>
<keyword evidence="4" id="KW-1185">Reference proteome</keyword>
<proteinExistence type="predicted"/>
<protein>
    <submittedName>
        <fullName evidence="3">PepSY-like domain-containing protein</fullName>
    </submittedName>
</protein>
<gene>
    <name evidence="3" type="ORF">HZF10_14115</name>
</gene>
<feature type="chain" id="PRO_5031543009" evidence="1">
    <location>
        <begin position="20"/>
        <end position="138"/>
    </location>
</feature>
<evidence type="ECO:0000259" key="2">
    <source>
        <dbReference type="Pfam" id="PF11396"/>
    </source>
</evidence>
<keyword evidence="1" id="KW-0732">Signal</keyword>
<sequence length="138" mass="15603">MKYVFSVSFLLFSIVSIQAQSAKISVAELPTAARTFLNEYYKYRPIEFVKKKDKTAIPYQVKLAQGTQICFAENGEWCTVDGDGSSLPKELIPQNITDFVKAKYPRKRITYIEKDANRIGVNLNNKVGLEFDAKGNPL</sequence>
<organism evidence="3 4">
    <name type="scientific">Flavobacterium agri</name>
    <dbReference type="NCBI Taxonomy" id="2743471"/>
    <lineage>
        <taxon>Bacteria</taxon>
        <taxon>Pseudomonadati</taxon>
        <taxon>Bacteroidota</taxon>
        <taxon>Flavobacteriia</taxon>
        <taxon>Flavobacteriales</taxon>
        <taxon>Flavobacteriaceae</taxon>
        <taxon>Flavobacterium</taxon>
    </lineage>
</organism>
<dbReference type="Gene3D" id="3.40.1420.30">
    <property type="match status" value="1"/>
</dbReference>
<evidence type="ECO:0000256" key="1">
    <source>
        <dbReference type="SAM" id="SignalP"/>
    </source>
</evidence>
<reference evidence="3 4" key="1">
    <citation type="submission" date="2020-07" db="EMBL/GenBank/DDBJ databases">
        <authorList>
            <person name="Sun Q."/>
        </authorList>
    </citation>
    <scope>NUCLEOTIDE SEQUENCE [LARGE SCALE GENOMIC DNA]</scope>
    <source>
        <strain evidence="3 4">MAH-1</strain>
    </source>
</reference>
<evidence type="ECO:0000313" key="4">
    <source>
        <dbReference type="Proteomes" id="UP000535020"/>
    </source>
</evidence>
<dbReference type="EMBL" id="JACBJI010000006">
    <property type="protein sequence ID" value="NYA72061.1"/>
    <property type="molecule type" value="Genomic_DNA"/>
</dbReference>
<dbReference type="SUPFAM" id="SSF160574">
    <property type="entry name" value="BT0923-like"/>
    <property type="match status" value="1"/>
</dbReference>
<feature type="signal peptide" evidence="1">
    <location>
        <begin position="1"/>
        <end position="19"/>
    </location>
</feature>
<dbReference type="AlphaFoldDB" id="A0A7Y9C665"/>
<comment type="caution">
    <text evidence="3">The sequence shown here is derived from an EMBL/GenBank/DDBJ whole genome shotgun (WGS) entry which is preliminary data.</text>
</comment>
<dbReference type="RefSeq" id="WP_176006867.1">
    <property type="nucleotide sequence ID" value="NZ_JABWMI010000015.1"/>
</dbReference>